<keyword evidence="5 9" id="KW-0067">ATP-binding</keyword>
<evidence type="ECO:0000256" key="4">
    <source>
        <dbReference type="ARBA" id="ARBA00022741"/>
    </source>
</evidence>
<keyword evidence="7 9" id="KW-0030">Aminoacyl-tRNA synthetase</keyword>
<name>A0ABX5R9F4_9PSED</name>
<gene>
    <name evidence="9 14" type="primary">glnS</name>
    <name evidence="14" type="ORF">C3B55_00596</name>
</gene>
<dbReference type="PANTHER" id="PTHR43097:SF5">
    <property type="entry name" value="GLUTAMATE--TRNA LIGASE"/>
    <property type="match status" value="1"/>
</dbReference>
<dbReference type="InterPro" id="IPR020058">
    <property type="entry name" value="Glu/Gln-tRNA-synth_Ib_cat-dom"/>
</dbReference>
<comment type="subcellular location">
    <subcellularLocation>
        <location evidence="9">Cytoplasm</location>
    </subcellularLocation>
</comment>
<dbReference type="Gene3D" id="3.40.50.620">
    <property type="entry name" value="HUPs"/>
    <property type="match status" value="1"/>
</dbReference>
<dbReference type="InterPro" id="IPR004514">
    <property type="entry name" value="Gln-tRNA-synth"/>
</dbReference>
<comment type="caution">
    <text evidence="9">Lacks conserved residue(s) required for the propagation of feature annotation.</text>
</comment>
<dbReference type="Pfam" id="PF00749">
    <property type="entry name" value="tRNA-synt_1c"/>
    <property type="match status" value="1"/>
</dbReference>
<feature type="binding site" evidence="9">
    <location>
        <position position="78"/>
    </location>
    <ligand>
        <name>L-glutamine</name>
        <dbReference type="ChEBI" id="CHEBI:58359"/>
    </ligand>
</feature>
<feature type="domain" description="Glutamyl/glutaminyl-tRNA synthetase class Ib catalytic" evidence="11">
    <location>
        <begin position="39"/>
        <end position="329"/>
    </location>
</feature>
<evidence type="ECO:0000256" key="8">
    <source>
        <dbReference type="ARBA" id="ARBA00048270"/>
    </source>
</evidence>
<dbReference type="GO" id="GO:0004819">
    <property type="term" value="F:glutamine-tRNA ligase activity"/>
    <property type="evidence" value="ECO:0007669"/>
    <property type="project" value="UniProtKB-EC"/>
</dbReference>
<evidence type="ECO:0000256" key="1">
    <source>
        <dbReference type="ARBA" id="ARBA00005594"/>
    </source>
</evidence>
<feature type="short sequence motif" description="'KMSKS' region" evidence="9">
    <location>
        <begin position="279"/>
        <end position="283"/>
    </location>
</feature>
<evidence type="ECO:0000259" key="13">
    <source>
        <dbReference type="Pfam" id="PF20974"/>
    </source>
</evidence>
<comment type="similarity">
    <text evidence="1 9 10">Belongs to the class-I aminoacyl-tRNA synthetase family.</text>
</comment>
<evidence type="ECO:0000259" key="12">
    <source>
        <dbReference type="Pfam" id="PF03950"/>
    </source>
</evidence>
<feature type="short sequence motif" description="'HIGH' region" evidence="9">
    <location>
        <begin position="45"/>
        <end position="55"/>
    </location>
</feature>
<feature type="domain" description="tRNA synthetases class I (E and Q) anti-codon binding" evidence="13">
    <location>
        <begin position="467"/>
        <end position="543"/>
    </location>
</feature>
<dbReference type="Pfam" id="PF20974">
    <property type="entry name" value="tRNA-synt_1c_C2"/>
    <property type="match status" value="1"/>
</dbReference>
<evidence type="ECO:0000256" key="7">
    <source>
        <dbReference type="ARBA" id="ARBA00023146"/>
    </source>
</evidence>
<dbReference type="EC" id="6.1.1.18" evidence="9"/>
<dbReference type="InterPro" id="IPR001412">
    <property type="entry name" value="aa-tRNA-synth_I_CS"/>
</dbReference>
<dbReference type="InterPro" id="IPR050132">
    <property type="entry name" value="Gln/Glu-tRNA_Ligase"/>
</dbReference>
<comment type="subunit">
    <text evidence="9">Monomer.</text>
</comment>
<evidence type="ECO:0000313" key="14">
    <source>
        <dbReference type="EMBL" id="QAX81928.1"/>
    </source>
</evidence>
<dbReference type="InterPro" id="IPR049437">
    <property type="entry name" value="tRNA-synt_1c_C2"/>
</dbReference>
<keyword evidence="4 9" id="KW-0547">Nucleotide-binding</keyword>
<reference evidence="14 15" key="1">
    <citation type="journal article" date="2018" name="Genome Biol. Evol.">
        <title>Partnering With a Pest: Genomes of Hemlock Woolly Adelgid Symbionts Reveal Atypical Nutritional Provisioning Patterns in Dual-Obligate Bacteria.</title>
        <authorList>
            <person name="Weglarz K.M."/>
            <person name="Havill N.P."/>
            <person name="Burke G.R."/>
            <person name="von Dohlen C.D."/>
        </authorList>
    </citation>
    <scope>NUCLEOTIDE SEQUENCE [LARGE SCALE GENOMIC DNA]</scope>
    <source>
        <strain evidence="14 15">HWA_ENA</strain>
    </source>
</reference>
<dbReference type="Gene3D" id="3.90.800.10">
    <property type="entry name" value="Glutamyl-tRNA Synthetase, Domain 3"/>
    <property type="match status" value="1"/>
</dbReference>
<dbReference type="Pfam" id="PF03950">
    <property type="entry name" value="tRNA-synt_1c_C"/>
    <property type="match status" value="1"/>
</dbReference>
<feature type="binding site" evidence="9">
    <location>
        <position position="242"/>
    </location>
    <ligand>
        <name>ATP</name>
        <dbReference type="ChEBI" id="CHEBI:30616"/>
    </ligand>
</feature>
<dbReference type="Gene3D" id="2.40.240.10">
    <property type="entry name" value="Ribosomal Protein L25, Chain P"/>
    <property type="match status" value="2"/>
</dbReference>
<accession>A0ABX5R9F4</accession>
<keyword evidence="3 9" id="KW-0436">Ligase</keyword>
<keyword evidence="6 9" id="KW-0648">Protein biosynthesis</keyword>
<dbReference type="InterPro" id="IPR020059">
    <property type="entry name" value="Glu/Gln-tRNA-synth_Ib_codon-bd"/>
</dbReference>
<keyword evidence="2 9" id="KW-0963">Cytoplasm</keyword>
<feature type="binding site" evidence="9">
    <location>
        <begin position="52"/>
        <end position="58"/>
    </location>
    <ligand>
        <name>ATP</name>
        <dbReference type="ChEBI" id="CHEBI:30616"/>
    </ligand>
</feature>
<evidence type="ECO:0000256" key="9">
    <source>
        <dbReference type="HAMAP-Rule" id="MF_00126"/>
    </source>
</evidence>
<dbReference type="SUPFAM" id="SSF52374">
    <property type="entry name" value="Nucleotidylyl transferase"/>
    <property type="match status" value="1"/>
</dbReference>
<dbReference type="HAMAP" id="MF_00126">
    <property type="entry name" value="Gln_tRNA_synth"/>
    <property type="match status" value="1"/>
</dbReference>
<evidence type="ECO:0000313" key="15">
    <source>
        <dbReference type="Proteomes" id="UP000288953"/>
    </source>
</evidence>
<dbReference type="InterPro" id="IPR000924">
    <property type="entry name" value="Glu/Gln-tRNA-synth"/>
</dbReference>
<dbReference type="InterPro" id="IPR020056">
    <property type="entry name" value="Rbsml_bL25/Gln-tRNA_synth_N"/>
</dbReference>
<dbReference type="InterPro" id="IPR022861">
    <property type="entry name" value="Gln_tRNA_ligase_bac"/>
</dbReference>
<dbReference type="InterPro" id="IPR011035">
    <property type="entry name" value="Ribosomal_bL25/Gln-tRNA_synth"/>
</dbReference>
<dbReference type="InterPro" id="IPR020061">
    <property type="entry name" value="Glu_tRNA_lig_a-bdl"/>
</dbReference>
<dbReference type="RefSeq" id="WP_129211241.1">
    <property type="nucleotide sequence ID" value="NZ_CP026512.1"/>
</dbReference>
<organism evidence="14 15">
    <name type="scientific">Candidatus Pseudomonas adelgestsugas</name>
    <dbReference type="NCBI Taxonomy" id="1302376"/>
    <lineage>
        <taxon>Bacteria</taxon>
        <taxon>Pseudomonadati</taxon>
        <taxon>Pseudomonadota</taxon>
        <taxon>Gammaproteobacteria</taxon>
        <taxon>Pseudomonadales</taxon>
        <taxon>Pseudomonadaceae</taxon>
        <taxon>Pseudomonas</taxon>
    </lineage>
</organism>
<dbReference type="PROSITE" id="PS00178">
    <property type="entry name" value="AA_TRNA_LIGASE_I"/>
    <property type="match status" value="1"/>
</dbReference>
<evidence type="ECO:0000259" key="11">
    <source>
        <dbReference type="Pfam" id="PF00749"/>
    </source>
</evidence>
<dbReference type="Proteomes" id="UP000288953">
    <property type="component" value="Chromosome"/>
</dbReference>
<feature type="binding site" evidence="9">
    <location>
        <position position="223"/>
    </location>
    <ligand>
        <name>L-glutamine</name>
        <dbReference type="ChEBI" id="CHEBI:58359"/>
    </ligand>
</feature>
<evidence type="ECO:0000256" key="6">
    <source>
        <dbReference type="ARBA" id="ARBA00022917"/>
    </source>
</evidence>
<evidence type="ECO:0000256" key="5">
    <source>
        <dbReference type="ARBA" id="ARBA00022840"/>
    </source>
</evidence>
<feature type="binding site" evidence="9">
    <location>
        <begin position="272"/>
        <end position="273"/>
    </location>
    <ligand>
        <name>ATP</name>
        <dbReference type="ChEBI" id="CHEBI:30616"/>
    </ligand>
</feature>
<evidence type="ECO:0000256" key="2">
    <source>
        <dbReference type="ARBA" id="ARBA00022490"/>
    </source>
</evidence>
<dbReference type="NCBIfam" id="TIGR00440">
    <property type="entry name" value="glnS"/>
    <property type="match status" value="1"/>
</dbReference>
<proteinExistence type="inferred from homology"/>
<dbReference type="SUPFAM" id="SSF50715">
    <property type="entry name" value="Ribosomal protein L25-like"/>
    <property type="match status" value="1"/>
</dbReference>
<dbReference type="NCBIfam" id="NF011291">
    <property type="entry name" value="PRK14703.1"/>
    <property type="match status" value="1"/>
</dbReference>
<dbReference type="EMBL" id="CP026512">
    <property type="protein sequence ID" value="QAX81928.1"/>
    <property type="molecule type" value="Genomic_DNA"/>
</dbReference>
<evidence type="ECO:0000256" key="10">
    <source>
        <dbReference type="RuleBase" id="RU363037"/>
    </source>
</evidence>
<dbReference type="PRINTS" id="PR00987">
    <property type="entry name" value="TRNASYNTHGLU"/>
</dbReference>
<feature type="domain" description="Glutamyl/glutaminyl-tRNA synthetase class Ib anti-codon binding" evidence="12">
    <location>
        <begin position="351"/>
        <end position="451"/>
    </location>
</feature>
<keyword evidence="15" id="KW-1185">Reference proteome</keyword>
<comment type="catalytic activity">
    <reaction evidence="8 9">
        <text>tRNA(Gln) + L-glutamine + ATP = L-glutaminyl-tRNA(Gln) + AMP + diphosphate</text>
        <dbReference type="Rhea" id="RHEA:20121"/>
        <dbReference type="Rhea" id="RHEA-COMP:9662"/>
        <dbReference type="Rhea" id="RHEA-COMP:9681"/>
        <dbReference type="ChEBI" id="CHEBI:30616"/>
        <dbReference type="ChEBI" id="CHEBI:33019"/>
        <dbReference type="ChEBI" id="CHEBI:58359"/>
        <dbReference type="ChEBI" id="CHEBI:78442"/>
        <dbReference type="ChEBI" id="CHEBI:78521"/>
        <dbReference type="ChEBI" id="CHEBI:456215"/>
        <dbReference type="EC" id="6.1.1.18"/>
    </reaction>
</comment>
<evidence type="ECO:0000256" key="3">
    <source>
        <dbReference type="ARBA" id="ARBA00022598"/>
    </source>
</evidence>
<dbReference type="PANTHER" id="PTHR43097">
    <property type="entry name" value="GLUTAMINE-TRNA LIGASE"/>
    <property type="match status" value="1"/>
</dbReference>
<dbReference type="Gene3D" id="1.10.1160.10">
    <property type="entry name" value="Glutamyl-trna Synthetase, Domain 2"/>
    <property type="match status" value="1"/>
</dbReference>
<protein>
    <recommendedName>
        <fullName evidence="9">Glutamine--tRNA ligase</fullName>
        <ecNumber evidence="9">6.1.1.18</ecNumber>
    </recommendedName>
    <alternativeName>
        <fullName evidence="9">Glutaminyl-tRNA synthetase</fullName>
        <shortName evidence="9">GlnRS</shortName>
    </alternativeName>
</protein>
<feature type="binding site" evidence="9">
    <location>
        <begin position="46"/>
        <end position="48"/>
    </location>
    <ligand>
        <name>ATP</name>
        <dbReference type="ChEBI" id="CHEBI:30616"/>
    </ligand>
</feature>
<sequence>MSNSTIDHTSNAKVEPIIPINFLHQIVQLDLNAGKYKHIVTRFSPEPNGYLHIGHAKSICVNFGLAKKFSGITHLRFDDTNPAQEDQEYIDAIKNDIKWLGFNWTGKVRYASNYFNQLFDWAIELIKADKAYVDDLSQEQVKEYRGTLTKPGKNSPFRDRSVKENLHWFARMRAGEFPDGARVLRAKIDMDSPNINLRDPIMYRICHAYHHQTGDKWCIYPSYDFTHGQSDAIEGITHSICTLEFESHRPLYEWFLNSLSVPMRPRQYEFSRLNLNYTITSKRKLKQLVDKKHVHGWDDPRMSTISGLRRRGYTPASIRNFCEMVGTNCSAGVVDFGMLEFSVRQDLNVNAPRAMCVLRPLRVVITNYPKDKVDNLELPCHPHKEKLGVRKLTFVREIYIDYDDFMEKPPKGYKRLEPNGEVRLRGSYVIRADEVIKDINGNIVELRCSYDPATLGQNPKGRTVKGVIHWVPITTCIDCEVRLYDRLFRSPNPERTESSVSFLDSINPYSLQVIKGCRAEPSLSNAKPEDRFQFEREGYFCVDIKDSKQSAPVFNRIVALRDSWTHRDPLRKPLC</sequence>
<dbReference type="InterPro" id="IPR014729">
    <property type="entry name" value="Rossmann-like_a/b/a_fold"/>
</dbReference>